<evidence type="ECO:0000256" key="11">
    <source>
        <dbReference type="HAMAP-Rule" id="MF_00165"/>
    </source>
</evidence>
<dbReference type="NCBIfam" id="TIGR00041">
    <property type="entry name" value="DTMP_kinase"/>
    <property type="match status" value="1"/>
</dbReference>
<evidence type="ECO:0000256" key="4">
    <source>
        <dbReference type="ARBA" id="ARBA00022679"/>
    </source>
</evidence>
<organism evidence="13 14">
    <name type="scientific">Candidatus Obscuribacter phosphatis</name>
    <dbReference type="NCBI Taxonomy" id="1906157"/>
    <lineage>
        <taxon>Bacteria</taxon>
        <taxon>Bacillati</taxon>
        <taxon>Candidatus Melainabacteria</taxon>
        <taxon>Candidatus Obscuribacterales</taxon>
        <taxon>Candidatus Obscuribacteraceae</taxon>
        <taxon>Candidatus Obscuribacter</taxon>
    </lineage>
</organism>
<keyword evidence="8 11" id="KW-0067">ATP-binding</keyword>
<reference evidence="13" key="1">
    <citation type="submission" date="2021-02" db="EMBL/GenBank/DDBJ databases">
        <title>Genome-Resolved Metagenomics of a Microbial Community Performing Photosynthetic Biological Nutrient Removal.</title>
        <authorList>
            <person name="Mcdaniel E.A."/>
        </authorList>
    </citation>
    <scope>NUCLEOTIDE SEQUENCE</scope>
    <source>
        <strain evidence="13">UWPOB_OBS1</strain>
    </source>
</reference>
<evidence type="ECO:0000256" key="2">
    <source>
        <dbReference type="ARBA" id="ARBA00012980"/>
    </source>
</evidence>
<comment type="catalytic activity">
    <reaction evidence="9 11">
        <text>dTMP + ATP = dTDP + ADP</text>
        <dbReference type="Rhea" id="RHEA:13517"/>
        <dbReference type="ChEBI" id="CHEBI:30616"/>
        <dbReference type="ChEBI" id="CHEBI:58369"/>
        <dbReference type="ChEBI" id="CHEBI:63528"/>
        <dbReference type="ChEBI" id="CHEBI:456216"/>
        <dbReference type="EC" id="2.7.4.9"/>
    </reaction>
</comment>
<evidence type="ECO:0000313" key="14">
    <source>
        <dbReference type="Proteomes" id="UP000664277"/>
    </source>
</evidence>
<dbReference type="CDD" id="cd01672">
    <property type="entry name" value="TMPK"/>
    <property type="match status" value="1"/>
</dbReference>
<keyword evidence="5 11" id="KW-0545">Nucleotide biosynthesis</keyword>
<dbReference type="PANTHER" id="PTHR10344:SF4">
    <property type="entry name" value="UMP-CMP KINASE 2, MITOCHONDRIAL"/>
    <property type="match status" value="1"/>
</dbReference>
<comment type="similarity">
    <text evidence="1 11">Belongs to the thymidylate kinase family.</text>
</comment>
<dbReference type="EMBL" id="JAFLCK010000004">
    <property type="protein sequence ID" value="MBN8659667.1"/>
    <property type="molecule type" value="Genomic_DNA"/>
</dbReference>
<dbReference type="Pfam" id="PF02223">
    <property type="entry name" value="Thymidylate_kin"/>
    <property type="match status" value="1"/>
</dbReference>
<gene>
    <name evidence="11" type="primary">tmk</name>
    <name evidence="13" type="ORF">J0M35_04845</name>
</gene>
<keyword evidence="7 11" id="KW-0418">Kinase</keyword>
<dbReference type="EC" id="2.7.4.9" evidence="2 11"/>
<dbReference type="GO" id="GO:0005524">
    <property type="term" value="F:ATP binding"/>
    <property type="evidence" value="ECO:0007669"/>
    <property type="project" value="UniProtKB-UniRule"/>
</dbReference>
<sequence>MATPTKPKRNYPGTFITLEGPEGAGKTTQVKLLSQKLDALGIAHVITRDPGGTPLGKQIRRILLTPGGTVSPMAELLLYQADRAQHVDELIMPALMEGKLVICDRFIDSTVAYQGYGRGIDMETIKTLNQMSTGGLLPELTILFDLESEKGLGRLHPGGHDRLEREAIEFHHKVRQGYLKLAEEEPHRFSIIDATKALSAVQEDLRRIIIEHFSDRFSIV</sequence>
<dbReference type="Gene3D" id="3.40.50.300">
    <property type="entry name" value="P-loop containing nucleotide triphosphate hydrolases"/>
    <property type="match status" value="1"/>
</dbReference>
<evidence type="ECO:0000256" key="5">
    <source>
        <dbReference type="ARBA" id="ARBA00022727"/>
    </source>
</evidence>
<dbReference type="SUPFAM" id="SSF52540">
    <property type="entry name" value="P-loop containing nucleoside triphosphate hydrolases"/>
    <property type="match status" value="1"/>
</dbReference>
<dbReference type="Proteomes" id="UP000664277">
    <property type="component" value="Unassembled WGS sequence"/>
</dbReference>
<dbReference type="InterPro" id="IPR018094">
    <property type="entry name" value="Thymidylate_kinase"/>
</dbReference>
<dbReference type="GO" id="GO:0006233">
    <property type="term" value="P:dTDP biosynthetic process"/>
    <property type="evidence" value="ECO:0007669"/>
    <property type="project" value="InterPro"/>
</dbReference>
<dbReference type="FunFam" id="3.40.50.300:FF:000225">
    <property type="entry name" value="Thymidylate kinase"/>
    <property type="match status" value="1"/>
</dbReference>
<dbReference type="PROSITE" id="PS01331">
    <property type="entry name" value="THYMIDYLATE_KINASE"/>
    <property type="match status" value="1"/>
</dbReference>
<keyword evidence="4 11" id="KW-0808">Transferase</keyword>
<dbReference type="GO" id="GO:0006235">
    <property type="term" value="P:dTTP biosynthetic process"/>
    <property type="evidence" value="ECO:0007669"/>
    <property type="project" value="UniProtKB-UniRule"/>
</dbReference>
<dbReference type="InterPro" id="IPR027417">
    <property type="entry name" value="P-loop_NTPase"/>
</dbReference>
<evidence type="ECO:0000256" key="6">
    <source>
        <dbReference type="ARBA" id="ARBA00022741"/>
    </source>
</evidence>
<evidence type="ECO:0000256" key="1">
    <source>
        <dbReference type="ARBA" id="ARBA00009776"/>
    </source>
</evidence>
<feature type="domain" description="Thymidylate kinase-like" evidence="12">
    <location>
        <begin position="18"/>
        <end position="204"/>
    </location>
</feature>
<dbReference type="AlphaFoldDB" id="A0A8J7PEA6"/>
<feature type="binding site" evidence="11">
    <location>
        <begin position="20"/>
        <end position="27"/>
    </location>
    <ligand>
        <name>ATP</name>
        <dbReference type="ChEBI" id="CHEBI:30616"/>
    </ligand>
</feature>
<accession>A0A8J7PEA6</accession>
<evidence type="ECO:0000256" key="7">
    <source>
        <dbReference type="ARBA" id="ARBA00022777"/>
    </source>
</evidence>
<protein>
    <recommendedName>
        <fullName evidence="3 11">Thymidylate kinase</fullName>
        <ecNumber evidence="2 11">2.7.4.9</ecNumber>
    </recommendedName>
    <alternativeName>
        <fullName evidence="11">dTMP kinase</fullName>
    </alternativeName>
</protein>
<evidence type="ECO:0000313" key="13">
    <source>
        <dbReference type="EMBL" id="MBN8659667.1"/>
    </source>
</evidence>
<evidence type="ECO:0000259" key="12">
    <source>
        <dbReference type="Pfam" id="PF02223"/>
    </source>
</evidence>
<dbReference type="HAMAP" id="MF_00165">
    <property type="entry name" value="Thymidylate_kinase"/>
    <property type="match status" value="1"/>
</dbReference>
<comment type="function">
    <text evidence="10 11">Phosphorylation of dTMP to form dTDP in both de novo and salvage pathways of dTTP synthesis.</text>
</comment>
<dbReference type="GO" id="GO:0005829">
    <property type="term" value="C:cytosol"/>
    <property type="evidence" value="ECO:0007669"/>
    <property type="project" value="TreeGrafter"/>
</dbReference>
<dbReference type="GO" id="GO:0004798">
    <property type="term" value="F:dTMP kinase activity"/>
    <property type="evidence" value="ECO:0007669"/>
    <property type="project" value="UniProtKB-UniRule"/>
</dbReference>
<evidence type="ECO:0000256" key="9">
    <source>
        <dbReference type="ARBA" id="ARBA00048743"/>
    </source>
</evidence>
<proteinExistence type="inferred from homology"/>
<dbReference type="InterPro" id="IPR018095">
    <property type="entry name" value="Thymidylate_kin_CS"/>
</dbReference>
<evidence type="ECO:0000256" key="10">
    <source>
        <dbReference type="ARBA" id="ARBA00057735"/>
    </source>
</evidence>
<evidence type="ECO:0000256" key="3">
    <source>
        <dbReference type="ARBA" id="ARBA00017144"/>
    </source>
</evidence>
<keyword evidence="6 11" id="KW-0547">Nucleotide-binding</keyword>
<dbReference type="PANTHER" id="PTHR10344">
    <property type="entry name" value="THYMIDYLATE KINASE"/>
    <property type="match status" value="1"/>
</dbReference>
<dbReference type="GO" id="GO:0006227">
    <property type="term" value="P:dUDP biosynthetic process"/>
    <property type="evidence" value="ECO:0007669"/>
    <property type="project" value="TreeGrafter"/>
</dbReference>
<dbReference type="InterPro" id="IPR039430">
    <property type="entry name" value="Thymidylate_kin-like_dom"/>
</dbReference>
<comment type="caution">
    <text evidence="13">The sequence shown here is derived from an EMBL/GenBank/DDBJ whole genome shotgun (WGS) entry which is preliminary data.</text>
</comment>
<evidence type="ECO:0000256" key="8">
    <source>
        <dbReference type="ARBA" id="ARBA00022840"/>
    </source>
</evidence>
<name>A0A8J7PEA6_9BACT</name>